<feature type="binding site" evidence="14">
    <location>
        <position position="254"/>
    </location>
    <ligand>
        <name>substrate</name>
    </ligand>
</feature>
<dbReference type="InterPro" id="IPR018044">
    <property type="entry name" value="Peptidase_S11"/>
</dbReference>
<comment type="caution">
    <text evidence="17">The sequence shown here is derived from an EMBL/GenBank/DDBJ whole genome shotgun (WGS) entry which is preliminary data.</text>
</comment>
<dbReference type="GO" id="GO:0009002">
    <property type="term" value="F:serine-type D-Ala-D-Ala carboxypeptidase activity"/>
    <property type="evidence" value="ECO:0007669"/>
    <property type="project" value="UniProtKB-EC"/>
</dbReference>
<feature type="active site" evidence="13">
    <location>
        <position position="148"/>
    </location>
</feature>
<evidence type="ECO:0000256" key="5">
    <source>
        <dbReference type="ARBA" id="ARBA00022645"/>
    </source>
</evidence>
<dbReference type="EMBL" id="SUPK01000001">
    <property type="protein sequence ID" value="TJY44402.1"/>
    <property type="molecule type" value="Genomic_DNA"/>
</dbReference>
<dbReference type="InterPro" id="IPR037167">
    <property type="entry name" value="Peptidase_S11_C_sf"/>
</dbReference>
<comment type="pathway">
    <text evidence="2">Cell wall biogenesis; peptidoglycan biosynthesis.</text>
</comment>
<reference evidence="17 18" key="1">
    <citation type="submission" date="2019-04" db="EMBL/GenBank/DDBJ databases">
        <title>Cohnella sp. nov., isolated from soil.</title>
        <authorList>
            <person name="Kim W."/>
        </authorList>
    </citation>
    <scope>NUCLEOTIDE SEQUENCE [LARGE SCALE GENOMIC DNA]</scope>
    <source>
        <strain evidence="17 18">CAU 1483</strain>
    </source>
</reference>
<evidence type="ECO:0000313" key="17">
    <source>
        <dbReference type="EMBL" id="TJY44402.1"/>
    </source>
</evidence>
<evidence type="ECO:0000256" key="2">
    <source>
        <dbReference type="ARBA" id="ARBA00004752"/>
    </source>
</evidence>
<feature type="active site" description="Proton acceptor" evidence="13">
    <location>
        <position position="91"/>
    </location>
</feature>
<evidence type="ECO:0000256" key="8">
    <source>
        <dbReference type="ARBA" id="ARBA00022801"/>
    </source>
</evidence>
<dbReference type="SMART" id="SM00936">
    <property type="entry name" value="PBP5_C"/>
    <property type="match status" value="1"/>
</dbReference>
<accession>A0A4U0FLF6</accession>
<protein>
    <recommendedName>
        <fullName evidence="4">serine-type D-Ala-D-Ala carboxypeptidase</fullName>
        <ecNumber evidence="4">3.4.16.4</ecNumber>
    </recommendedName>
</protein>
<dbReference type="SUPFAM" id="SSF69189">
    <property type="entry name" value="Penicillin-binding protein associated domain"/>
    <property type="match status" value="1"/>
</dbReference>
<comment type="catalytic activity">
    <reaction evidence="12">
        <text>Preferential cleavage: (Ac)2-L-Lys-D-Ala-|-D-Ala. Also transpeptidation of peptidyl-alanyl moieties that are N-acyl substituents of D-alanine.</text>
        <dbReference type="EC" id="3.4.16.4"/>
    </reaction>
</comment>
<keyword evidence="8" id="KW-0378">Hydrolase</keyword>
<name>A0A4U0FLF6_9BACL</name>
<keyword evidence="11" id="KW-0961">Cell wall biogenesis/degradation</keyword>
<evidence type="ECO:0000256" key="15">
    <source>
        <dbReference type="RuleBase" id="RU004016"/>
    </source>
</evidence>
<dbReference type="InterPro" id="IPR012907">
    <property type="entry name" value="Peptidase_S11_C"/>
</dbReference>
<feature type="active site" description="Acyl-ester intermediate" evidence="13">
    <location>
        <position position="88"/>
    </location>
</feature>
<comment type="similarity">
    <text evidence="3 15">Belongs to the peptidase S11 family.</text>
</comment>
<dbReference type="InterPro" id="IPR001967">
    <property type="entry name" value="Peptidase_S11_N"/>
</dbReference>
<keyword evidence="9" id="KW-0133">Cell shape</keyword>
<dbReference type="GO" id="GO:0006508">
    <property type="term" value="P:proteolysis"/>
    <property type="evidence" value="ECO:0007669"/>
    <property type="project" value="UniProtKB-KW"/>
</dbReference>
<dbReference type="UniPathway" id="UPA00219"/>
<comment type="function">
    <text evidence="1">Removes C-terminal D-alanyl residues from sugar-peptide cell wall precursors.</text>
</comment>
<dbReference type="Gene3D" id="2.60.410.10">
    <property type="entry name" value="D-Ala-D-Ala carboxypeptidase, C-terminal domain"/>
    <property type="match status" value="1"/>
</dbReference>
<evidence type="ECO:0000256" key="6">
    <source>
        <dbReference type="ARBA" id="ARBA00022670"/>
    </source>
</evidence>
<keyword evidence="5 17" id="KW-0121">Carboxypeptidase</keyword>
<evidence type="ECO:0000256" key="3">
    <source>
        <dbReference type="ARBA" id="ARBA00007164"/>
    </source>
</evidence>
<dbReference type="GO" id="GO:0008360">
    <property type="term" value="P:regulation of cell shape"/>
    <property type="evidence" value="ECO:0007669"/>
    <property type="project" value="UniProtKB-KW"/>
</dbReference>
<dbReference type="Proteomes" id="UP000309673">
    <property type="component" value="Unassembled WGS sequence"/>
</dbReference>
<dbReference type="Gene3D" id="3.40.710.10">
    <property type="entry name" value="DD-peptidase/beta-lactamase superfamily"/>
    <property type="match status" value="1"/>
</dbReference>
<evidence type="ECO:0000256" key="12">
    <source>
        <dbReference type="ARBA" id="ARBA00034000"/>
    </source>
</evidence>
<evidence type="ECO:0000256" key="13">
    <source>
        <dbReference type="PIRSR" id="PIRSR618044-1"/>
    </source>
</evidence>
<dbReference type="GO" id="GO:0071555">
    <property type="term" value="P:cell wall organization"/>
    <property type="evidence" value="ECO:0007669"/>
    <property type="project" value="UniProtKB-KW"/>
</dbReference>
<evidence type="ECO:0000256" key="4">
    <source>
        <dbReference type="ARBA" id="ARBA00012448"/>
    </source>
</evidence>
<dbReference type="PANTHER" id="PTHR21581:SF6">
    <property type="entry name" value="TRAFFICKING PROTEIN PARTICLE COMPLEX SUBUNIT 12"/>
    <property type="match status" value="1"/>
</dbReference>
<dbReference type="Pfam" id="PF07943">
    <property type="entry name" value="PBP5_C"/>
    <property type="match status" value="1"/>
</dbReference>
<evidence type="ECO:0000256" key="7">
    <source>
        <dbReference type="ARBA" id="ARBA00022729"/>
    </source>
</evidence>
<evidence type="ECO:0000256" key="11">
    <source>
        <dbReference type="ARBA" id="ARBA00023316"/>
    </source>
</evidence>
<keyword evidence="7" id="KW-0732">Signal</keyword>
<dbReference type="RefSeq" id="WP_136776211.1">
    <property type="nucleotide sequence ID" value="NZ_SUPK01000001.1"/>
</dbReference>
<dbReference type="InterPro" id="IPR012338">
    <property type="entry name" value="Beta-lactam/transpept-like"/>
</dbReference>
<keyword evidence="6" id="KW-0645">Protease</keyword>
<dbReference type="PANTHER" id="PTHR21581">
    <property type="entry name" value="D-ALANYL-D-ALANINE CARBOXYPEPTIDASE"/>
    <property type="match status" value="1"/>
</dbReference>
<dbReference type="SUPFAM" id="SSF56601">
    <property type="entry name" value="beta-lactamase/transpeptidase-like"/>
    <property type="match status" value="1"/>
</dbReference>
<evidence type="ECO:0000259" key="16">
    <source>
        <dbReference type="SMART" id="SM00936"/>
    </source>
</evidence>
<evidence type="ECO:0000313" key="18">
    <source>
        <dbReference type="Proteomes" id="UP000309673"/>
    </source>
</evidence>
<dbReference type="PRINTS" id="PR00725">
    <property type="entry name" value="DADACBPTASE1"/>
</dbReference>
<dbReference type="EC" id="3.4.16.4" evidence="4"/>
<dbReference type="InterPro" id="IPR015956">
    <property type="entry name" value="Peniciliin-bd_prot_C_sf"/>
</dbReference>
<dbReference type="GO" id="GO:0009252">
    <property type="term" value="P:peptidoglycan biosynthetic process"/>
    <property type="evidence" value="ECO:0007669"/>
    <property type="project" value="UniProtKB-UniPathway"/>
</dbReference>
<dbReference type="AlphaFoldDB" id="A0A4U0FLF6"/>
<proteinExistence type="inferred from homology"/>
<evidence type="ECO:0000256" key="1">
    <source>
        <dbReference type="ARBA" id="ARBA00003217"/>
    </source>
</evidence>
<sequence>MKKPWLKTGLQEGEAHLTRQRFRFPIWIVALTIAAVFAAAPAALAKEKVPAKPVTDLAPGARSAILMDADSGTVVYEKNIHESLPPASITKIMTMLLVMEAIDQGRLKMTDKVSTSEYAASMGGSQIFLEPGEQMTVEEMLKGVALASGNDASVALAEKLAGTEEEFVRMMNERAAELGLKNTKFVNCNGLPASGHVSSAYDIAVMSKELLKYEQITKFTGLYQDYLRKDSEKPFWLVNTNKLVRFYHGADGLKTGFTSEAKFCLSATARRDNLRMIAVVMGEPNTKTRNAEVSHMFDYAFAQYTNVPIYKKGDAIGMLKVEKGKKAEIALTAKHSYSVLVKKGDKGKGIRHELMLEKQVKAPIKAGQPVGKLIVYRGEEVLKEFPVEAPMSVGRAGWWTLFKRSAGHLFLLN</sequence>
<organism evidence="17 18">
    <name type="scientific">Cohnella pontilimi</name>
    <dbReference type="NCBI Taxonomy" id="2564100"/>
    <lineage>
        <taxon>Bacteria</taxon>
        <taxon>Bacillati</taxon>
        <taxon>Bacillota</taxon>
        <taxon>Bacilli</taxon>
        <taxon>Bacillales</taxon>
        <taxon>Paenibacillaceae</taxon>
        <taxon>Cohnella</taxon>
    </lineage>
</organism>
<keyword evidence="18" id="KW-1185">Reference proteome</keyword>
<gene>
    <name evidence="17" type="ORF">E5161_03205</name>
</gene>
<dbReference type="OrthoDB" id="9791132at2"/>
<evidence type="ECO:0000256" key="14">
    <source>
        <dbReference type="PIRSR" id="PIRSR618044-2"/>
    </source>
</evidence>
<dbReference type="Pfam" id="PF00768">
    <property type="entry name" value="Peptidase_S11"/>
    <property type="match status" value="1"/>
</dbReference>
<keyword evidence="10" id="KW-0573">Peptidoglycan synthesis</keyword>
<evidence type="ECO:0000256" key="10">
    <source>
        <dbReference type="ARBA" id="ARBA00022984"/>
    </source>
</evidence>
<feature type="domain" description="Peptidase S11 D-Ala-D-Ala carboxypeptidase A C-terminal" evidence="16">
    <location>
        <begin position="304"/>
        <end position="395"/>
    </location>
</feature>
<evidence type="ECO:0000256" key="9">
    <source>
        <dbReference type="ARBA" id="ARBA00022960"/>
    </source>
</evidence>